<accession>A0A6A1V3Z3</accession>
<protein>
    <submittedName>
        <fullName evidence="2">Uncharacterized protein</fullName>
    </submittedName>
</protein>
<sequence length="198" mass="21691">MALNKNLRTTEDARNSGSGSEDARNSGSGSEDEELEKLEKLESNVKEMAHKILEYRSTLPDQLRTTLASVLTAQRPVLPDWLEPGLSGDAEGQVKSSEGVQQAVEDQEIAEKVQLLKDKISSNISAVPTVLKRMREFVDLKRNDKGVPMSDPLYLLNGAMQPALEKERDLVAIVVTSNGFKRFPCTVITPKGIALSSP</sequence>
<dbReference type="OrthoDB" id="781564at2759"/>
<dbReference type="Proteomes" id="UP000516437">
    <property type="component" value="Chromosome 7"/>
</dbReference>
<dbReference type="PANTHER" id="PTHR36045:SF2">
    <property type="entry name" value="OS04G0558500 PROTEIN"/>
    <property type="match status" value="1"/>
</dbReference>
<feature type="region of interest" description="Disordered" evidence="1">
    <location>
        <begin position="1"/>
        <end position="36"/>
    </location>
</feature>
<dbReference type="AlphaFoldDB" id="A0A6A1V3Z3"/>
<evidence type="ECO:0000256" key="1">
    <source>
        <dbReference type="SAM" id="MobiDB-lite"/>
    </source>
</evidence>
<keyword evidence="3" id="KW-1185">Reference proteome</keyword>
<dbReference type="PANTHER" id="PTHR36045">
    <property type="entry name" value="OS04G0558500 PROTEIN"/>
    <property type="match status" value="1"/>
</dbReference>
<evidence type="ECO:0000313" key="2">
    <source>
        <dbReference type="EMBL" id="KAB1207469.1"/>
    </source>
</evidence>
<comment type="caution">
    <text evidence="2">The sequence shown here is derived from an EMBL/GenBank/DDBJ whole genome shotgun (WGS) entry which is preliminary data.</text>
</comment>
<proteinExistence type="predicted"/>
<dbReference type="EMBL" id="RXIC02000025">
    <property type="protein sequence ID" value="KAB1207469.1"/>
    <property type="molecule type" value="Genomic_DNA"/>
</dbReference>
<evidence type="ECO:0000313" key="3">
    <source>
        <dbReference type="Proteomes" id="UP000516437"/>
    </source>
</evidence>
<reference evidence="2 3" key="1">
    <citation type="journal article" date="2019" name="Plant Biotechnol. J.">
        <title>The red bayberry genome and genetic basis of sex determination.</title>
        <authorList>
            <person name="Jia H.M."/>
            <person name="Jia H.J."/>
            <person name="Cai Q.L."/>
            <person name="Wang Y."/>
            <person name="Zhao H.B."/>
            <person name="Yang W.F."/>
            <person name="Wang G.Y."/>
            <person name="Li Y.H."/>
            <person name="Zhan D.L."/>
            <person name="Shen Y.T."/>
            <person name="Niu Q.F."/>
            <person name="Chang L."/>
            <person name="Qiu J."/>
            <person name="Zhao L."/>
            <person name="Xie H.B."/>
            <person name="Fu W.Y."/>
            <person name="Jin J."/>
            <person name="Li X.W."/>
            <person name="Jiao Y."/>
            <person name="Zhou C.C."/>
            <person name="Tu T."/>
            <person name="Chai C.Y."/>
            <person name="Gao J.L."/>
            <person name="Fan L.J."/>
            <person name="van de Weg E."/>
            <person name="Wang J.Y."/>
            <person name="Gao Z.S."/>
        </authorList>
    </citation>
    <scope>NUCLEOTIDE SEQUENCE [LARGE SCALE GENOMIC DNA]</scope>
    <source>
        <tissue evidence="2">Leaves</tissue>
    </source>
</reference>
<name>A0A6A1V3Z3_9ROSI</name>
<organism evidence="2 3">
    <name type="scientific">Morella rubra</name>
    <name type="common">Chinese bayberry</name>
    <dbReference type="NCBI Taxonomy" id="262757"/>
    <lineage>
        <taxon>Eukaryota</taxon>
        <taxon>Viridiplantae</taxon>
        <taxon>Streptophyta</taxon>
        <taxon>Embryophyta</taxon>
        <taxon>Tracheophyta</taxon>
        <taxon>Spermatophyta</taxon>
        <taxon>Magnoliopsida</taxon>
        <taxon>eudicotyledons</taxon>
        <taxon>Gunneridae</taxon>
        <taxon>Pentapetalae</taxon>
        <taxon>rosids</taxon>
        <taxon>fabids</taxon>
        <taxon>Fagales</taxon>
        <taxon>Myricaceae</taxon>
        <taxon>Morella</taxon>
    </lineage>
</organism>
<gene>
    <name evidence="2" type="ORF">CJ030_MR7G012487</name>
</gene>